<dbReference type="EMBL" id="JARK01001694">
    <property type="protein sequence ID" value="EYB82524.1"/>
    <property type="molecule type" value="Genomic_DNA"/>
</dbReference>
<dbReference type="SUPFAM" id="SSF54211">
    <property type="entry name" value="Ribosomal protein S5 domain 2-like"/>
    <property type="match status" value="1"/>
</dbReference>
<dbReference type="Gene3D" id="3.30.230.120">
    <property type="match status" value="1"/>
</dbReference>
<keyword evidence="1" id="KW-0808">Transferase</keyword>
<protein>
    <recommendedName>
        <fullName evidence="3">GHMP kinase N-terminal domain-containing protein</fullName>
    </recommendedName>
</protein>
<dbReference type="GO" id="GO:0042352">
    <property type="term" value="P:GDP-L-fucose salvage"/>
    <property type="evidence" value="ECO:0007669"/>
    <property type="project" value="TreeGrafter"/>
</dbReference>
<dbReference type="Proteomes" id="UP000024635">
    <property type="component" value="Unassembled WGS sequence"/>
</dbReference>
<dbReference type="PANTHER" id="PTHR32463:SF0">
    <property type="entry name" value="L-FUCOSE KINASE"/>
    <property type="match status" value="1"/>
</dbReference>
<dbReference type="InterPro" id="IPR052203">
    <property type="entry name" value="GHMP_Kinase-Related"/>
</dbReference>
<dbReference type="InterPro" id="IPR006204">
    <property type="entry name" value="GHMP_kinase_N_dom"/>
</dbReference>
<feature type="domain" description="GHMP kinase N-terminal" evidence="3">
    <location>
        <begin position="84"/>
        <end position="141"/>
    </location>
</feature>
<name>A0A016RX52_9BILA</name>
<dbReference type="GO" id="GO:0050201">
    <property type="term" value="F:fucokinase activity"/>
    <property type="evidence" value="ECO:0007669"/>
    <property type="project" value="TreeGrafter"/>
</dbReference>
<reference evidence="5" key="1">
    <citation type="journal article" date="2015" name="Nat. Genet.">
        <title>The genome and transcriptome of the zoonotic hookworm Ancylostoma ceylanicum identify infection-specific gene families.</title>
        <authorList>
            <person name="Schwarz E.M."/>
            <person name="Hu Y."/>
            <person name="Antoshechkin I."/>
            <person name="Miller M.M."/>
            <person name="Sternberg P.W."/>
            <person name="Aroian R.V."/>
        </authorList>
    </citation>
    <scope>NUCLEOTIDE SEQUENCE</scope>
    <source>
        <strain evidence="5">HY135</strain>
    </source>
</reference>
<dbReference type="Pfam" id="PF00288">
    <property type="entry name" value="GHMP_kinases_N"/>
    <property type="match status" value="1"/>
</dbReference>
<evidence type="ECO:0000256" key="2">
    <source>
        <dbReference type="ARBA" id="ARBA00022777"/>
    </source>
</evidence>
<organism evidence="4 5">
    <name type="scientific">Ancylostoma ceylanicum</name>
    <dbReference type="NCBI Taxonomy" id="53326"/>
    <lineage>
        <taxon>Eukaryota</taxon>
        <taxon>Metazoa</taxon>
        <taxon>Ecdysozoa</taxon>
        <taxon>Nematoda</taxon>
        <taxon>Chromadorea</taxon>
        <taxon>Rhabditida</taxon>
        <taxon>Rhabditina</taxon>
        <taxon>Rhabditomorpha</taxon>
        <taxon>Strongyloidea</taxon>
        <taxon>Ancylostomatidae</taxon>
        <taxon>Ancylostomatinae</taxon>
        <taxon>Ancylostoma</taxon>
    </lineage>
</organism>
<sequence length="163" mass="17895">MTFTSYRFPQQLIRGERFAKPIICHIRPSPTEGVTVKTDLNTVSFPNSSAIFDSHNKPGNPGALICACLVCIGVPKTRDDDLISILEKRFSTKGLEIECLSSLPHGSGLGTSSILATAIIKGLWQSSGTSYSEKNICHAVSTIFYTVYSSERRRLLIILSSWL</sequence>
<dbReference type="GO" id="GO:0005524">
    <property type="term" value="F:ATP binding"/>
    <property type="evidence" value="ECO:0007669"/>
    <property type="project" value="InterPro"/>
</dbReference>
<dbReference type="OrthoDB" id="271303at2759"/>
<proteinExistence type="predicted"/>
<dbReference type="STRING" id="53326.A0A016RX52"/>
<evidence type="ECO:0000259" key="3">
    <source>
        <dbReference type="Pfam" id="PF00288"/>
    </source>
</evidence>
<dbReference type="PANTHER" id="PTHR32463">
    <property type="entry name" value="L-FUCOSE KINASE"/>
    <property type="match status" value="1"/>
</dbReference>
<evidence type="ECO:0000313" key="5">
    <source>
        <dbReference type="Proteomes" id="UP000024635"/>
    </source>
</evidence>
<dbReference type="InterPro" id="IPR020568">
    <property type="entry name" value="Ribosomal_Su5_D2-typ_SF"/>
</dbReference>
<comment type="caution">
    <text evidence="4">The sequence shown here is derived from an EMBL/GenBank/DDBJ whole genome shotgun (WGS) entry which is preliminary data.</text>
</comment>
<gene>
    <name evidence="4" type="primary">Acey_s0358.g3415</name>
    <name evidence="4" type="ORF">Y032_0358g3415</name>
</gene>
<accession>A0A016RX52</accession>
<keyword evidence="2" id="KW-0418">Kinase</keyword>
<evidence type="ECO:0000256" key="1">
    <source>
        <dbReference type="ARBA" id="ARBA00022679"/>
    </source>
</evidence>
<dbReference type="AlphaFoldDB" id="A0A016RX52"/>
<keyword evidence="5" id="KW-1185">Reference proteome</keyword>
<evidence type="ECO:0000313" key="4">
    <source>
        <dbReference type="EMBL" id="EYB82524.1"/>
    </source>
</evidence>